<dbReference type="Proteomes" id="UP001498398">
    <property type="component" value="Unassembled WGS sequence"/>
</dbReference>
<protein>
    <recommendedName>
        <fullName evidence="1">DUF8212 domain-containing protein</fullName>
    </recommendedName>
</protein>
<dbReference type="SUPFAM" id="SSF63724">
    <property type="entry name" value="Cytolysin/lectin"/>
    <property type="match status" value="1"/>
</dbReference>
<dbReference type="EMBL" id="JBANRG010000011">
    <property type="protein sequence ID" value="KAK7462359.1"/>
    <property type="molecule type" value="Genomic_DNA"/>
</dbReference>
<reference evidence="2 3" key="1">
    <citation type="submission" date="2024-01" db="EMBL/GenBank/DDBJ databases">
        <title>A draft genome for the cacao thread blight pathogen Marasmiellus scandens.</title>
        <authorList>
            <person name="Baruah I.K."/>
            <person name="Leung J."/>
            <person name="Bukari Y."/>
            <person name="Amoako-Attah I."/>
            <person name="Meinhardt L.W."/>
            <person name="Bailey B.A."/>
            <person name="Cohen S.P."/>
        </authorList>
    </citation>
    <scope>NUCLEOTIDE SEQUENCE [LARGE SCALE GENOMIC DNA]</scope>
    <source>
        <strain evidence="2 3">GH-19</strain>
    </source>
</reference>
<dbReference type="PANTHER" id="PTHR10622">
    <property type="entry name" value="HET DOMAIN-CONTAINING PROTEIN"/>
    <property type="match status" value="1"/>
</dbReference>
<organism evidence="2 3">
    <name type="scientific">Marasmiellus scandens</name>
    <dbReference type="NCBI Taxonomy" id="2682957"/>
    <lineage>
        <taxon>Eukaryota</taxon>
        <taxon>Fungi</taxon>
        <taxon>Dikarya</taxon>
        <taxon>Basidiomycota</taxon>
        <taxon>Agaricomycotina</taxon>
        <taxon>Agaricomycetes</taxon>
        <taxon>Agaricomycetidae</taxon>
        <taxon>Agaricales</taxon>
        <taxon>Marasmiineae</taxon>
        <taxon>Omphalotaceae</taxon>
        <taxon>Marasmiellus</taxon>
    </lineage>
</organism>
<name>A0ABR1JIW8_9AGAR</name>
<accession>A0ABR1JIW8</accession>
<evidence type="ECO:0000313" key="3">
    <source>
        <dbReference type="Proteomes" id="UP001498398"/>
    </source>
</evidence>
<dbReference type="PANTHER" id="PTHR10622:SF10">
    <property type="entry name" value="HET DOMAIN-CONTAINING PROTEIN"/>
    <property type="match status" value="1"/>
</dbReference>
<evidence type="ECO:0000313" key="2">
    <source>
        <dbReference type="EMBL" id="KAK7462359.1"/>
    </source>
</evidence>
<sequence length="548" mass="61493">MDWEEIGTKSSLQELITIATGIPSQALLNFDFVSFSAAKRMSWASRRCTTRAEDRAYSLMGIFGVNMPALYGEGESNAFMRLQQEIIKNSNDQSIFAWSATVGSTEPRGLFARSPSEFKASGGVTHKQYFQFIYFDDDAGMAKFFSMTNNGLCINLPMQPVLWSGPEMFMALLDCEVESSENRLAVYLQKTNRQQYVRCKSDELVLVSLSSMSKASTKEIYIQEPRSFGRQTTPSGFKVLIKPQPELVHAETWKFSSIDRTSSRLRLRWQGLSDRSSAFVSETEWQALNLQHEPSGAMFLVVVGVHNANFFSDIVVDPDDESPENIFYSYYDGHRVSMRTCNLDRVTRFLSRAQTTVSVEIRRCAGVYLLSIGLVPGRIAETLVPKPPPPTSGFIVQIETDRSCSLKEVYPVQTRRPEEIGPSAMYLSFEDTTSFASSVLVFGSELANFSRKVAVILGIRDGNAWVDVLPVVDDTPAGIDSIWRLHFNEVTGRRKLLEMQSSLSRIVHHEPSFGAVDITVGVSKTLQLGSHWTRINVQADPEPQIYIF</sequence>
<dbReference type="InterPro" id="IPR058525">
    <property type="entry name" value="DUF8212"/>
</dbReference>
<proteinExistence type="predicted"/>
<dbReference type="Pfam" id="PF26640">
    <property type="entry name" value="DUF8212"/>
    <property type="match status" value="1"/>
</dbReference>
<gene>
    <name evidence="2" type="ORF">VKT23_007960</name>
</gene>
<comment type="caution">
    <text evidence="2">The sequence shown here is derived from an EMBL/GenBank/DDBJ whole genome shotgun (WGS) entry which is preliminary data.</text>
</comment>
<feature type="domain" description="DUF8212" evidence="1">
    <location>
        <begin position="77"/>
        <end position="104"/>
    </location>
</feature>
<keyword evidence="3" id="KW-1185">Reference proteome</keyword>
<evidence type="ECO:0000259" key="1">
    <source>
        <dbReference type="Pfam" id="PF26640"/>
    </source>
</evidence>
<dbReference type="InterPro" id="IPR015926">
    <property type="entry name" value="Cytolysin/lectin"/>
</dbReference>
<dbReference type="Gene3D" id="2.60.270.20">
    <property type="entry name" value="Cytolysin/lectin"/>
    <property type="match status" value="1"/>
</dbReference>